<evidence type="ECO:0000313" key="2">
    <source>
        <dbReference type="EMBL" id="QIP38563.1"/>
    </source>
</evidence>
<feature type="region of interest" description="Disordered" evidence="1">
    <location>
        <begin position="106"/>
        <end position="131"/>
    </location>
</feature>
<feature type="region of interest" description="Disordered" evidence="1">
    <location>
        <begin position="19"/>
        <end position="56"/>
    </location>
</feature>
<evidence type="ECO:0000313" key="3">
    <source>
        <dbReference type="Proteomes" id="UP000502345"/>
    </source>
</evidence>
<protein>
    <submittedName>
        <fullName evidence="2">Uncharacterized protein</fullName>
    </submittedName>
</protein>
<evidence type="ECO:0000256" key="1">
    <source>
        <dbReference type="SAM" id="MobiDB-lite"/>
    </source>
</evidence>
<dbReference type="EMBL" id="CP050124">
    <property type="protein sequence ID" value="QIP38563.1"/>
    <property type="molecule type" value="Genomic_DNA"/>
</dbReference>
<name>A0A6G9CNE8_RHOER</name>
<dbReference type="Proteomes" id="UP000502345">
    <property type="component" value="Chromosome"/>
</dbReference>
<reference evidence="2 3" key="1">
    <citation type="submission" date="2020-03" db="EMBL/GenBank/DDBJ databases">
        <title>Screen low temperature-resistant strains for efficient degradation of petroleum hydrocarbons under the low temperature.</title>
        <authorList>
            <person name="Wang Y."/>
            <person name="Chen J."/>
        </authorList>
    </citation>
    <scope>NUCLEOTIDE SEQUENCE [LARGE SCALE GENOMIC DNA]</scope>
    <source>
        <strain evidence="2 3">KB1</strain>
    </source>
</reference>
<accession>A0A6G9CNE8</accession>
<dbReference type="AlphaFoldDB" id="A0A6G9CNE8"/>
<gene>
    <name evidence="2" type="ORF">G9444_1320</name>
</gene>
<proteinExistence type="predicted"/>
<sequence>MLATSAFHVKIGMRNIVIPGGPQADDRRNDVDCAEDGADAAESKPDDPQVGTHTGGVEFAGEWHVSGPAEICCTTGCYEPGGGDQAAEEIQPVAERIEPRETHVRRADLQRHEVVGESEEDRGRVQQEHDRAVHGEQLVVLLV</sequence>
<organism evidence="2 3">
    <name type="scientific">Rhodococcus erythropolis</name>
    <name type="common">Arthrobacter picolinophilus</name>
    <dbReference type="NCBI Taxonomy" id="1833"/>
    <lineage>
        <taxon>Bacteria</taxon>
        <taxon>Bacillati</taxon>
        <taxon>Actinomycetota</taxon>
        <taxon>Actinomycetes</taxon>
        <taxon>Mycobacteriales</taxon>
        <taxon>Nocardiaceae</taxon>
        <taxon>Rhodococcus</taxon>
        <taxon>Rhodococcus erythropolis group</taxon>
    </lineage>
</organism>